<dbReference type="PRINTS" id="PR00385">
    <property type="entry name" value="P450"/>
</dbReference>
<dbReference type="GO" id="GO:0004497">
    <property type="term" value="F:monooxygenase activity"/>
    <property type="evidence" value="ECO:0007669"/>
    <property type="project" value="UniProtKB-KW"/>
</dbReference>
<evidence type="ECO:0008006" key="8">
    <source>
        <dbReference type="Google" id="ProtNLM"/>
    </source>
</evidence>
<keyword evidence="2 4" id="KW-0479">Metal-binding</keyword>
<dbReference type="SUPFAM" id="SSF48264">
    <property type="entry name" value="Cytochrome P450"/>
    <property type="match status" value="1"/>
</dbReference>
<dbReference type="GO" id="GO:0005506">
    <property type="term" value="F:iron ion binding"/>
    <property type="evidence" value="ECO:0007669"/>
    <property type="project" value="InterPro"/>
</dbReference>
<dbReference type="EMBL" id="JAPEUY010000002">
    <property type="protein sequence ID" value="KAJ4375871.1"/>
    <property type="molecule type" value="Genomic_DNA"/>
</dbReference>
<keyword evidence="4 5" id="KW-0349">Heme</keyword>
<keyword evidence="3 4" id="KW-0408">Iron</keyword>
<dbReference type="Proteomes" id="UP001140560">
    <property type="component" value="Unassembled WGS sequence"/>
</dbReference>
<evidence type="ECO:0000256" key="1">
    <source>
        <dbReference type="ARBA" id="ARBA00010617"/>
    </source>
</evidence>
<evidence type="ECO:0000313" key="7">
    <source>
        <dbReference type="Proteomes" id="UP001140560"/>
    </source>
</evidence>
<dbReference type="PROSITE" id="PS00086">
    <property type="entry name" value="CYTOCHROME_P450"/>
    <property type="match status" value="1"/>
</dbReference>
<sequence length="512" mass="58393">MSAHIIIAAQGAALVAIALFAMRHHMAVLVNRILSTVLNAYLSRRYAIKNVDDGSKFPSNNYVWPNGQGDAAKFLHGQKNSEVWEASFGAIYRLWSGMTPEVVLTKPEHVRVVFKDSDKHLKAVNNNSGYMLGRLLGQCVGLISREQWKRVRAIVEKPFHRSMATRYVPTVRTRTERYFQELFETKDLSRGLLDPADDLKLLPFLIVAEVIYGQLHPDVERELRDMAPQREALMKYVIQGGLARFQWAKYLPTQANRDLAAFRARWLAVNELAYTRAVEAGVNAPIIDYFAARDIGELTTDEMLQTMDEMLFANLDVTIGALSWNVVFLAAYPDIQRRVREEIKAKRAELDGMGLEFDSYITDNNTLLAACVNEAARLKPLAAFSVPQSIPTARVVGGYEFPAGSFFVIGYENSYALNIRNPYWGEDREKYLPDRFLSSDRTDARYHYWRFGFGPRKCMGQFVADILMRNVLVHLADNYDLGMIKSESLESWGRNADVWINHPQMQLRCTKR</sequence>
<feature type="binding site" description="axial binding residue" evidence="4">
    <location>
        <position position="458"/>
    </location>
    <ligand>
        <name>heme</name>
        <dbReference type="ChEBI" id="CHEBI:30413"/>
    </ligand>
    <ligandPart>
        <name>Fe</name>
        <dbReference type="ChEBI" id="CHEBI:18248"/>
    </ligandPart>
</feature>
<evidence type="ECO:0000313" key="6">
    <source>
        <dbReference type="EMBL" id="KAJ4375871.1"/>
    </source>
</evidence>
<dbReference type="Pfam" id="PF00067">
    <property type="entry name" value="p450"/>
    <property type="match status" value="1"/>
</dbReference>
<dbReference type="OrthoDB" id="2789670at2759"/>
<evidence type="ECO:0000256" key="2">
    <source>
        <dbReference type="ARBA" id="ARBA00022723"/>
    </source>
</evidence>
<reference evidence="6" key="1">
    <citation type="submission" date="2022-10" db="EMBL/GenBank/DDBJ databases">
        <title>Tapping the CABI collections for fungal endophytes: first genome assemblies for Collariella, Neodidymelliopsis, Ascochyta clinopodiicola, Didymella pomorum, Didymosphaeria variabile, Neocosmospora piperis and Neocucurbitaria cava.</title>
        <authorList>
            <person name="Hill R."/>
        </authorList>
    </citation>
    <scope>NUCLEOTIDE SEQUENCE</scope>
    <source>
        <strain evidence="6">IMI 356814</strain>
    </source>
</reference>
<dbReference type="PANTHER" id="PTHR24291">
    <property type="entry name" value="CYTOCHROME P450 FAMILY 4"/>
    <property type="match status" value="1"/>
</dbReference>
<dbReference type="InterPro" id="IPR001128">
    <property type="entry name" value="Cyt_P450"/>
</dbReference>
<accession>A0A9W8YHC2</accession>
<organism evidence="6 7">
    <name type="scientific">Neocucurbitaria cava</name>
    <dbReference type="NCBI Taxonomy" id="798079"/>
    <lineage>
        <taxon>Eukaryota</taxon>
        <taxon>Fungi</taxon>
        <taxon>Dikarya</taxon>
        <taxon>Ascomycota</taxon>
        <taxon>Pezizomycotina</taxon>
        <taxon>Dothideomycetes</taxon>
        <taxon>Pleosporomycetidae</taxon>
        <taxon>Pleosporales</taxon>
        <taxon>Pleosporineae</taxon>
        <taxon>Cucurbitariaceae</taxon>
        <taxon>Neocucurbitaria</taxon>
    </lineage>
</organism>
<comment type="caution">
    <text evidence="6">The sequence shown here is derived from an EMBL/GenBank/DDBJ whole genome shotgun (WGS) entry which is preliminary data.</text>
</comment>
<gene>
    <name evidence="6" type="ORF">N0V83_001149</name>
</gene>
<evidence type="ECO:0000256" key="5">
    <source>
        <dbReference type="RuleBase" id="RU000461"/>
    </source>
</evidence>
<dbReference type="GO" id="GO:0016705">
    <property type="term" value="F:oxidoreductase activity, acting on paired donors, with incorporation or reduction of molecular oxygen"/>
    <property type="evidence" value="ECO:0007669"/>
    <property type="project" value="InterPro"/>
</dbReference>
<evidence type="ECO:0000256" key="3">
    <source>
        <dbReference type="ARBA" id="ARBA00023004"/>
    </source>
</evidence>
<dbReference type="PRINTS" id="PR00463">
    <property type="entry name" value="EP450I"/>
</dbReference>
<evidence type="ECO:0000256" key="4">
    <source>
        <dbReference type="PIRSR" id="PIRSR602401-1"/>
    </source>
</evidence>
<dbReference type="CDD" id="cd20615">
    <property type="entry name" value="CYP_GliC-like"/>
    <property type="match status" value="1"/>
</dbReference>
<name>A0A9W8YHC2_9PLEO</name>
<proteinExistence type="inferred from homology"/>
<dbReference type="InterPro" id="IPR050196">
    <property type="entry name" value="Cytochrome_P450_Monoox"/>
</dbReference>
<protein>
    <recommendedName>
        <fullName evidence="8">Cytochrome P450 monooxygenase</fullName>
    </recommendedName>
</protein>
<dbReference type="AlphaFoldDB" id="A0A9W8YHC2"/>
<dbReference type="InterPro" id="IPR002401">
    <property type="entry name" value="Cyt_P450_E_grp-I"/>
</dbReference>
<dbReference type="Gene3D" id="1.10.630.10">
    <property type="entry name" value="Cytochrome P450"/>
    <property type="match status" value="1"/>
</dbReference>
<dbReference type="InterPro" id="IPR017972">
    <property type="entry name" value="Cyt_P450_CS"/>
</dbReference>
<dbReference type="GO" id="GO:0020037">
    <property type="term" value="F:heme binding"/>
    <property type="evidence" value="ECO:0007669"/>
    <property type="project" value="InterPro"/>
</dbReference>
<keyword evidence="5" id="KW-0560">Oxidoreductase</keyword>
<comment type="similarity">
    <text evidence="1 5">Belongs to the cytochrome P450 family.</text>
</comment>
<dbReference type="PANTHER" id="PTHR24291:SF167">
    <property type="entry name" value="CYTOCHROME P450 MONOOXYGENASE GLIC"/>
    <property type="match status" value="1"/>
</dbReference>
<comment type="cofactor">
    <cofactor evidence="4">
        <name>heme</name>
        <dbReference type="ChEBI" id="CHEBI:30413"/>
    </cofactor>
</comment>
<dbReference type="InterPro" id="IPR036396">
    <property type="entry name" value="Cyt_P450_sf"/>
</dbReference>
<keyword evidence="7" id="KW-1185">Reference proteome</keyword>
<keyword evidence="5" id="KW-0503">Monooxygenase</keyword>